<evidence type="ECO:0000313" key="2">
    <source>
        <dbReference type="EMBL" id="VEL14830.1"/>
    </source>
</evidence>
<keyword evidence="3" id="KW-1185">Reference proteome</keyword>
<feature type="region of interest" description="Disordered" evidence="1">
    <location>
        <begin position="1"/>
        <end position="32"/>
    </location>
</feature>
<dbReference type="EMBL" id="CAAALY010022473">
    <property type="protein sequence ID" value="VEL14830.1"/>
    <property type="molecule type" value="Genomic_DNA"/>
</dbReference>
<protein>
    <submittedName>
        <fullName evidence="2">Uncharacterized protein</fullName>
    </submittedName>
</protein>
<evidence type="ECO:0000313" key="3">
    <source>
        <dbReference type="Proteomes" id="UP000784294"/>
    </source>
</evidence>
<gene>
    <name evidence="2" type="ORF">PXEA_LOCUS8270</name>
</gene>
<organism evidence="2 3">
    <name type="scientific">Protopolystoma xenopodis</name>
    <dbReference type="NCBI Taxonomy" id="117903"/>
    <lineage>
        <taxon>Eukaryota</taxon>
        <taxon>Metazoa</taxon>
        <taxon>Spiralia</taxon>
        <taxon>Lophotrochozoa</taxon>
        <taxon>Platyhelminthes</taxon>
        <taxon>Monogenea</taxon>
        <taxon>Polyopisthocotylea</taxon>
        <taxon>Polystomatidea</taxon>
        <taxon>Polystomatidae</taxon>
        <taxon>Protopolystoma</taxon>
    </lineage>
</organism>
<proteinExistence type="predicted"/>
<name>A0A3S5BRD6_9PLAT</name>
<sequence length="108" mass="11982">MHDSSKSAINRKEKRQTVRAANSTEKKRAPEAGLIIGGRRSIGMELFIRYGLGVSLIGKGLVSQVENDASVHTPKSRVPNHCRSLILPYVRHLKEQAVLTRSVSLEHI</sequence>
<accession>A0A3S5BRD6</accession>
<dbReference type="Proteomes" id="UP000784294">
    <property type="component" value="Unassembled WGS sequence"/>
</dbReference>
<dbReference type="AlphaFoldDB" id="A0A3S5BRD6"/>
<reference evidence="2" key="1">
    <citation type="submission" date="2018-11" db="EMBL/GenBank/DDBJ databases">
        <authorList>
            <consortium name="Pathogen Informatics"/>
        </authorList>
    </citation>
    <scope>NUCLEOTIDE SEQUENCE</scope>
</reference>
<comment type="caution">
    <text evidence="2">The sequence shown here is derived from an EMBL/GenBank/DDBJ whole genome shotgun (WGS) entry which is preliminary data.</text>
</comment>
<evidence type="ECO:0000256" key="1">
    <source>
        <dbReference type="SAM" id="MobiDB-lite"/>
    </source>
</evidence>